<dbReference type="AlphaFoldDB" id="A0A401J9K7"/>
<organism evidence="1 2">
    <name type="scientific">Sulfuriferula multivorans</name>
    <dbReference type="NCBI Taxonomy" id="1559896"/>
    <lineage>
        <taxon>Bacteria</taxon>
        <taxon>Pseudomonadati</taxon>
        <taxon>Pseudomonadota</taxon>
        <taxon>Betaproteobacteria</taxon>
        <taxon>Nitrosomonadales</taxon>
        <taxon>Sulfuricellaceae</taxon>
        <taxon>Sulfuriferula</taxon>
    </lineage>
</organism>
<evidence type="ECO:0008006" key="3">
    <source>
        <dbReference type="Google" id="ProtNLM"/>
    </source>
</evidence>
<proteinExistence type="predicted"/>
<accession>A0A401J9K7</accession>
<dbReference type="Proteomes" id="UP000286806">
    <property type="component" value="Unassembled WGS sequence"/>
</dbReference>
<keyword evidence="2" id="KW-1185">Reference proteome</keyword>
<protein>
    <recommendedName>
        <fullName evidence="3">DUF2863 family protein</fullName>
    </recommendedName>
</protein>
<reference evidence="1 2" key="1">
    <citation type="journal article" date="2019" name="Front. Microbiol.">
        <title>Genomes of Neutrophilic Sulfur-Oxidizing Chemolithoautotrophs Representing 9 Proteobacterial Species From 8 Genera.</title>
        <authorList>
            <person name="Watanabe T."/>
            <person name="Kojima H."/>
            <person name="Umezawa K."/>
            <person name="Hori C."/>
            <person name="Takasuka T.E."/>
            <person name="Kato Y."/>
            <person name="Fukui M."/>
        </authorList>
    </citation>
    <scope>NUCLEOTIDE SEQUENCE [LARGE SCALE GENOMIC DNA]</scope>
    <source>
        <strain evidence="1 2">TTN</strain>
    </source>
</reference>
<evidence type="ECO:0000313" key="1">
    <source>
        <dbReference type="EMBL" id="GBL44307.1"/>
    </source>
</evidence>
<dbReference type="Pfam" id="PF11062">
    <property type="entry name" value="DUF2863"/>
    <property type="match status" value="1"/>
</dbReference>
<gene>
    <name evidence="1" type="ORF">SFMTTN_0102</name>
</gene>
<comment type="caution">
    <text evidence="1">The sequence shown here is derived from an EMBL/GenBank/DDBJ whole genome shotgun (WGS) entry which is preliminary data.</text>
</comment>
<evidence type="ECO:0000313" key="2">
    <source>
        <dbReference type="Proteomes" id="UP000286806"/>
    </source>
</evidence>
<dbReference type="InterPro" id="IPR021292">
    <property type="entry name" value="DUF2863"/>
</dbReference>
<dbReference type="EMBL" id="BGOW01000001">
    <property type="protein sequence ID" value="GBL44307.1"/>
    <property type="molecule type" value="Genomic_DNA"/>
</dbReference>
<sequence length="375" mass="41061">MSRDTTQLLRLAIALSVSASRLEDRFWVHQLDAQIDSVLDKGQEDTLESALDQLWTANPPAYDALAQAIEARSSGLIKADGQELLLIAIPVQAWSRYSIAAGAIAPARLAELRTQLHGHVLAADVRLALVDVLFSPDQLPRGFAATRKFARSLMDAAEHEQDLHVDAAGLAQAIPFVADVRYVVGAVMVAPDAAVFRWQEAQHSREQVLRDWQAYGGAVLQTMLPACAIETLLPNAYFNAWRESDLSGRGWGVRSTVDYLKAVLALPAANLRVVIAPFYDHVLEEYRVSFTRVGSNDVLHGVVWPLIGNEDEATEVTNEIETIVRAAGIGEVLLLNERMPLEYCDDCGAPLFPNPEGELVHAQIPESAEPTPPLH</sequence>
<name>A0A401J9K7_9PROT</name>